<dbReference type="InterPro" id="IPR012394">
    <property type="entry name" value="Aldehyde_DH_NAD(P)"/>
</dbReference>
<dbReference type="InterPro" id="IPR029510">
    <property type="entry name" value="Ald_DH_CS_GLU"/>
</dbReference>
<dbReference type="Proteomes" id="UP001162131">
    <property type="component" value="Unassembled WGS sequence"/>
</dbReference>
<evidence type="ECO:0000256" key="2">
    <source>
        <dbReference type="ARBA" id="ARBA00023002"/>
    </source>
</evidence>
<dbReference type="GO" id="GO:0004029">
    <property type="term" value="F:aldehyde dehydrogenase (NAD+) activity"/>
    <property type="evidence" value="ECO:0007669"/>
    <property type="project" value="TreeGrafter"/>
</dbReference>
<evidence type="ECO:0000259" key="7">
    <source>
        <dbReference type="Pfam" id="PF00171"/>
    </source>
</evidence>
<evidence type="ECO:0000313" key="8">
    <source>
        <dbReference type="EMBL" id="CAG9325994.1"/>
    </source>
</evidence>
<dbReference type="GO" id="GO:0005737">
    <property type="term" value="C:cytoplasm"/>
    <property type="evidence" value="ECO:0007669"/>
    <property type="project" value="TreeGrafter"/>
</dbReference>
<dbReference type="Gene3D" id="3.40.309.10">
    <property type="entry name" value="Aldehyde Dehydrogenase, Chain A, domain 2"/>
    <property type="match status" value="1"/>
</dbReference>
<dbReference type="InterPro" id="IPR016161">
    <property type="entry name" value="Ald_DH/histidinol_DH"/>
</dbReference>
<keyword evidence="2 3" id="KW-0560">Oxidoreductase</keyword>
<evidence type="ECO:0000256" key="6">
    <source>
        <dbReference type="RuleBase" id="RU003345"/>
    </source>
</evidence>
<dbReference type="InterPro" id="IPR015590">
    <property type="entry name" value="Aldehyde_DH_dom"/>
</dbReference>
<dbReference type="FunFam" id="3.40.309.10:FF:000003">
    <property type="entry name" value="Aldehyde dehydrogenase"/>
    <property type="match status" value="1"/>
</dbReference>
<dbReference type="CDD" id="cd07087">
    <property type="entry name" value="ALDH_F3-13-14_CALDH-like"/>
    <property type="match status" value="1"/>
</dbReference>
<dbReference type="PROSITE" id="PS00687">
    <property type="entry name" value="ALDEHYDE_DEHYDR_GLU"/>
    <property type="match status" value="1"/>
</dbReference>
<gene>
    <name evidence="8" type="ORF">BSTOLATCC_MIC39774</name>
</gene>
<keyword evidence="9" id="KW-1185">Reference proteome</keyword>
<feature type="active site" evidence="4 5">
    <location>
        <position position="214"/>
    </location>
</feature>
<organism evidence="8 9">
    <name type="scientific">Blepharisma stoltei</name>
    <dbReference type="NCBI Taxonomy" id="1481888"/>
    <lineage>
        <taxon>Eukaryota</taxon>
        <taxon>Sar</taxon>
        <taxon>Alveolata</taxon>
        <taxon>Ciliophora</taxon>
        <taxon>Postciliodesmatophora</taxon>
        <taxon>Heterotrichea</taxon>
        <taxon>Heterotrichida</taxon>
        <taxon>Blepharismidae</taxon>
        <taxon>Blepharisma</taxon>
    </lineage>
</organism>
<dbReference type="Gene3D" id="3.40.605.10">
    <property type="entry name" value="Aldehyde Dehydrogenase, Chain A, domain 1"/>
    <property type="match status" value="1"/>
</dbReference>
<dbReference type="EMBL" id="CAJZBQ010000039">
    <property type="protein sequence ID" value="CAG9325994.1"/>
    <property type="molecule type" value="Genomic_DNA"/>
</dbReference>
<feature type="domain" description="Aldehyde dehydrogenase" evidence="7">
    <location>
        <begin position="6"/>
        <end position="434"/>
    </location>
</feature>
<dbReference type="PANTHER" id="PTHR43570:SF16">
    <property type="entry name" value="ALDEHYDE DEHYDROGENASE TYPE III, ISOFORM Q"/>
    <property type="match status" value="1"/>
</dbReference>
<evidence type="ECO:0000313" key="9">
    <source>
        <dbReference type="Proteomes" id="UP001162131"/>
    </source>
</evidence>
<name>A0AAU9JLV5_9CILI</name>
<comment type="similarity">
    <text evidence="1 3 6">Belongs to the aldehyde dehydrogenase family.</text>
</comment>
<dbReference type="InterPro" id="IPR016163">
    <property type="entry name" value="Ald_DH_C"/>
</dbReference>
<accession>A0AAU9JLV5</accession>
<proteinExistence type="inferred from homology"/>
<dbReference type="AlphaFoldDB" id="A0AAU9JLV5"/>
<evidence type="ECO:0000256" key="3">
    <source>
        <dbReference type="PIRNR" id="PIRNR036492"/>
    </source>
</evidence>
<evidence type="ECO:0000256" key="5">
    <source>
        <dbReference type="PROSITE-ProRule" id="PRU10007"/>
    </source>
</evidence>
<evidence type="ECO:0000256" key="1">
    <source>
        <dbReference type="ARBA" id="ARBA00009986"/>
    </source>
</evidence>
<evidence type="ECO:0000256" key="4">
    <source>
        <dbReference type="PIRSR" id="PIRSR036492-1"/>
    </source>
</evidence>
<reference evidence="8" key="1">
    <citation type="submission" date="2021-09" db="EMBL/GenBank/DDBJ databases">
        <authorList>
            <consortium name="AG Swart"/>
            <person name="Singh M."/>
            <person name="Singh A."/>
            <person name="Seah K."/>
            <person name="Emmerich C."/>
        </authorList>
    </citation>
    <scope>NUCLEOTIDE SEQUENCE</scope>
    <source>
        <strain evidence="8">ATCC30299</strain>
    </source>
</reference>
<protein>
    <recommendedName>
        <fullName evidence="3">Aldehyde dehydrogenase</fullName>
    </recommendedName>
</protein>
<comment type="caution">
    <text evidence="8">The sequence shown here is derived from an EMBL/GenBank/DDBJ whole genome shotgun (WGS) entry which is preliminary data.</text>
</comment>
<feature type="active site" evidence="4">
    <location>
        <position position="248"/>
    </location>
</feature>
<dbReference type="InterPro" id="IPR016162">
    <property type="entry name" value="Ald_DH_N"/>
</dbReference>
<dbReference type="PANTHER" id="PTHR43570">
    <property type="entry name" value="ALDEHYDE DEHYDROGENASE"/>
    <property type="match status" value="1"/>
</dbReference>
<dbReference type="SUPFAM" id="SSF53720">
    <property type="entry name" value="ALDH-like"/>
    <property type="match status" value="1"/>
</dbReference>
<sequence>MESGAAAIVGEAQKSLKQGFSSGQSKAYSTRVKLLRDLRRSIASSTREMADSLLADIGRNEHMSHLTEIDGLIGNIDYHLENLKTWMAPEDFDIPLLLSPGKAKVVKEPYGLTLIMGAWNFPFATTLHPVIQAIAAGNVVCVKPSELSPNTSRVMKAILSRMDPKYVQCLEGGPEIAIALTQARWDLIVFTGSPQKGKIVAQAAAKHLTPTILELGGKNPVVVDKNVDLEMTAMRIVQTRFLNAGQVCLSPEFALVHKDILENFLDRAQHYIRQFYGADPKNSKDLGRIINEFHTRRILNLITANHGGKIIVGGDSDIAEKYIAPTIILNPNEDSEIAKEEIFGPVLLVYPYSDLQEAIDFINEREKPLSVYYYGRSNEHMERLRNETSSGNFCWNESAFNYACQTIPFGGVGESGSGNYFGVEGFRSMSHLKGVLESQGFNGYPVTLRYPPYTPGKVKSFQRMNVLMGSTVNKVTHNLKIAAVIAATIALWRYGYLDGVIEHAQSWLGAAVSYIKTFKR</sequence>
<dbReference type="PIRSF" id="PIRSF036492">
    <property type="entry name" value="ALDH"/>
    <property type="match status" value="1"/>
</dbReference>
<dbReference type="GO" id="GO:0006081">
    <property type="term" value="P:aldehyde metabolic process"/>
    <property type="evidence" value="ECO:0007669"/>
    <property type="project" value="InterPro"/>
</dbReference>
<dbReference type="Pfam" id="PF00171">
    <property type="entry name" value="Aldedh"/>
    <property type="match status" value="1"/>
</dbReference>